<evidence type="ECO:0000313" key="2">
    <source>
        <dbReference type="EMBL" id="TPX11629.1"/>
    </source>
</evidence>
<proteinExistence type="predicted"/>
<dbReference type="STRING" id="1093900.A0A507B2V6"/>
<dbReference type="InterPro" id="IPR013658">
    <property type="entry name" value="SGL"/>
</dbReference>
<gene>
    <name evidence="2" type="ORF">E0L32_007608</name>
</gene>
<dbReference type="Pfam" id="PF08450">
    <property type="entry name" value="SGL"/>
    <property type="match status" value="1"/>
</dbReference>
<dbReference type="Gene3D" id="2.120.10.30">
    <property type="entry name" value="TolB, C-terminal domain"/>
    <property type="match status" value="1"/>
</dbReference>
<sequence length="340" mass="36251">MWRYTFTFLSLACATGVAYLVPILPESITLPLPHRLVLQYAEPTWLENIAVRSNGDLLVTGFQPDAPLFIISDPASLAPKSKLLHPFGAVKSLTGITEVSDDLFVVVGGNFSGITPMPESFSAWSIDFRHHQEPTIEFITSLPKVIFPNGLTSPEGSQDVVLIADSTLGAIWNLNIQTGEYDIAVNVPELAAPSGASNGFGVNGVKTHGDFLYWTNSAEAAIYRIKIMPDGYPVEGAEAEMVARADAPFLDDFTIDTKGTIWATTNTDNRLLAIGPSGQTVTVAGAATEMTVAGDTAVAFGRGMKDKHILYVSTSGAINNPVNGTLVEGGKVVAIDTKCY</sequence>
<feature type="domain" description="SMP-30/Gluconolactonase/LRE-like region" evidence="1">
    <location>
        <begin position="187"/>
        <end position="315"/>
    </location>
</feature>
<dbReference type="OrthoDB" id="9977941at2759"/>
<comment type="caution">
    <text evidence="2">The sequence shown here is derived from an EMBL/GenBank/DDBJ whole genome shotgun (WGS) entry which is preliminary data.</text>
</comment>
<dbReference type="SUPFAM" id="SSF63829">
    <property type="entry name" value="Calcium-dependent phosphotriesterase"/>
    <property type="match status" value="1"/>
</dbReference>
<dbReference type="InterPro" id="IPR052998">
    <property type="entry name" value="Hetero-Diels-Alderase-like"/>
</dbReference>
<evidence type="ECO:0000313" key="3">
    <source>
        <dbReference type="Proteomes" id="UP000319257"/>
    </source>
</evidence>
<organism evidence="2 3">
    <name type="scientific">Thyridium curvatum</name>
    <dbReference type="NCBI Taxonomy" id="1093900"/>
    <lineage>
        <taxon>Eukaryota</taxon>
        <taxon>Fungi</taxon>
        <taxon>Dikarya</taxon>
        <taxon>Ascomycota</taxon>
        <taxon>Pezizomycotina</taxon>
        <taxon>Sordariomycetes</taxon>
        <taxon>Sordariomycetidae</taxon>
        <taxon>Thyridiales</taxon>
        <taxon>Thyridiaceae</taxon>
        <taxon>Thyridium</taxon>
    </lineage>
</organism>
<accession>A0A507B2V6</accession>
<name>A0A507B2V6_9PEZI</name>
<dbReference type="Proteomes" id="UP000319257">
    <property type="component" value="Unassembled WGS sequence"/>
</dbReference>
<dbReference type="EMBL" id="SKBQ01000047">
    <property type="protein sequence ID" value="TPX11629.1"/>
    <property type="molecule type" value="Genomic_DNA"/>
</dbReference>
<dbReference type="InterPro" id="IPR011042">
    <property type="entry name" value="6-blade_b-propeller_TolB-like"/>
</dbReference>
<dbReference type="InParanoid" id="A0A507B2V6"/>
<dbReference type="AlphaFoldDB" id="A0A507B2V6"/>
<keyword evidence="3" id="KW-1185">Reference proteome</keyword>
<protein>
    <recommendedName>
        <fullName evidence="1">SMP-30/Gluconolactonase/LRE-like region domain-containing protein</fullName>
    </recommendedName>
</protein>
<reference evidence="2 3" key="1">
    <citation type="submission" date="2019-06" db="EMBL/GenBank/DDBJ databases">
        <title>Draft genome sequence of the filamentous fungus Phialemoniopsis curvata isolated from diesel fuel.</title>
        <authorList>
            <person name="Varaljay V.A."/>
            <person name="Lyon W.J."/>
            <person name="Crouch A.L."/>
            <person name="Drake C.E."/>
            <person name="Hollomon J.M."/>
            <person name="Nadeau L.J."/>
            <person name="Nunn H.S."/>
            <person name="Stevenson B.S."/>
            <person name="Bojanowski C.L."/>
            <person name="Crookes-Goodson W.J."/>
        </authorList>
    </citation>
    <scope>NUCLEOTIDE SEQUENCE [LARGE SCALE GENOMIC DNA]</scope>
    <source>
        <strain evidence="2 3">D216</strain>
    </source>
</reference>
<dbReference type="RefSeq" id="XP_030993340.1">
    <property type="nucleotide sequence ID" value="XM_031142371.1"/>
</dbReference>
<dbReference type="PANTHER" id="PTHR42060">
    <property type="entry name" value="NHL REPEAT-CONTAINING PROTEIN-RELATED"/>
    <property type="match status" value="1"/>
</dbReference>
<evidence type="ECO:0000259" key="1">
    <source>
        <dbReference type="Pfam" id="PF08450"/>
    </source>
</evidence>
<dbReference type="GeneID" id="41975055"/>
<dbReference type="PANTHER" id="PTHR42060:SF1">
    <property type="entry name" value="NHL REPEAT-CONTAINING PROTEIN"/>
    <property type="match status" value="1"/>
</dbReference>